<gene>
    <name evidence="8" type="ORF">PENARI_c001G03834</name>
</gene>
<dbReference type="GeneID" id="34571165"/>
<keyword evidence="3" id="KW-0496">Mitochondrion</keyword>
<dbReference type="AlphaFoldDB" id="A0A1F5LWW1"/>
<dbReference type="PANTHER" id="PTHR22602">
    <property type="entry name" value="TRANSFERASE CAF17, MITOCHONDRIAL-RELATED"/>
    <property type="match status" value="1"/>
</dbReference>
<dbReference type="InterPro" id="IPR057460">
    <property type="entry name" value="CAF17_C"/>
</dbReference>
<dbReference type="Proteomes" id="UP000177622">
    <property type="component" value="Unassembled WGS sequence"/>
</dbReference>
<dbReference type="InterPro" id="IPR045179">
    <property type="entry name" value="YgfZ/GcvT"/>
</dbReference>
<comment type="subcellular location">
    <subcellularLocation>
        <location evidence="1">Mitochondrion matrix</location>
    </subcellularLocation>
</comment>
<dbReference type="Gene3D" id="3.30.1360.120">
    <property type="entry name" value="Probable tRNA modification gtpase trme, domain 1"/>
    <property type="match status" value="1"/>
</dbReference>
<feature type="region of interest" description="Disordered" evidence="6">
    <location>
        <begin position="20"/>
        <end position="40"/>
    </location>
</feature>
<keyword evidence="9" id="KW-1185">Reference proteome</keyword>
<evidence type="ECO:0000256" key="3">
    <source>
        <dbReference type="ARBA" id="ARBA00023128"/>
    </source>
</evidence>
<feature type="compositionally biased region" description="Basic and acidic residues" evidence="6">
    <location>
        <begin position="405"/>
        <end position="426"/>
    </location>
</feature>
<dbReference type="GO" id="GO:0016226">
    <property type="term" value="P:iron-sulfur cluster assembly"/>
    <property type="evidence" value="ECO:0007669"/>
    <property type="project" value="TreeGrafter"/>
</dbReference>
<dbReference type="InterPro" id="IPR027266">
    <property type="entry name" value="TrmE/GcvT-like"/>
</dbReference>
<organism evidence="8 9">
    <name type="scientific">Penicillium arizonense</name>
    <dbReference type="NCBI Taxonomy" id="1835702"/>
    <lineage>
        <taxon>Eukaryota</taxon>
        <taxon>Fungi</taxon>
        <taxon>Dikarya</taxon>
        <taxon>Ascomycota</taxon>
        <taxon>Pezizomycotina</taxon>
        <taxon>Eurotiomycetes</taxon>
        <taxon>Eurotiomycetidae</taxon>
        <taxon>Eurotiales</taxon>
        <taxon>Aspergillaceae</taxon>
        <taxon>Penicillium</taxon>
    </lineage>
</organism>
<dbReference type="STRING" id="1835702.A0A1F5LWW1"/>
<evidence type="ECO:0000256" key="2">
    <source>
        <dbReference type="ARBA" id="ARBA00022946"/>
    </source>
</evidence>
<proteinExistence type="inferred from homology"/>
<dbReference type="RefSeq" id="XP_022493071.1">
    <property type="nucleotide sequence ID" value="XM_022626431.1"/>
</dbReference>
<keyword evidence="2" id="KW-0809">Transit peptide</keyword>
<feature type="compositionally biased region" description="Low complexity" evidence="6">
    <location>
        <begin position="23"/>
        <end position="34"/>
    </location>
</feature>
<protein>
    <recommendedName>
        <fullName evidence="5">Iron-sulfur cluster assembly factor IBA57 homolog, mitochondrial</fullName>
    </recommendedName>
</protein>
<feature type="domain" description="CAF17 C-terminal" evidence="7">
    <location>
        <begin position="284"/>
        <end position="398"/>
    </location>
</feature>
<comment type="caution">
    <text evidence="8">The sequence shown here is derived from an EMBL/GenBank/DDBJ whole genome shotgun (WGS) entry which is preliminary data.</text>
</comment>
<dbReference type="Pfam" id="PF25455">
    <property type="entry name" value="Beta-barrel_CAF17_C"/>
    <property type="match status" value="1"/>
</dbReference>
<evidence type="ECO:0000256" key="5">
    <source>
        <dbReference type="ARBA" id="ARBA00093637"/>
    </source>
</evidence>
<dbReference type="GO" id="GO:0005759">
    <property type="term" value="C:mitochondrial matrix"/>
    <property type="evidence" value="ECO:0007669"/>
    <property type="project" value="UniProtKB-SubCell"/>
</dbReference>
<evidence type="ECO:0000313" key="9">
    <source>
        <dbReference type="Proteomes" id="UP000177622"/>
    </source>
</evidence>
<feature type="compositionally biased region" description="Acidic residues" evidence="6">
    <location>
        <begin position="427"/>
        <end position="442"/>
    </location>
</feature>
<dbReference type="OrthoDB" id="191995at2759"/>
<evidence type="ECO:0000259" key="7">
    <source>
        <dbReference type="Pfam" id="PF25455"/>
    </source>
</evidence>
<feature type="region of interest" description="Disordered" evidence="6">
    <location>
        <begin position="404"/>
        <end position="449"/>
    </location>
</feature>
<evidence type="ECO:0000256" key="6">
    <source>
        <dbReference type="SAM" id="MobiDB-lite"/>
    </source>
</evidence>
<dbReference type="NCBIfam" id="TIGR03317">
    <property type="entry name" value="ygfZ_signature"/>
    <property type="match status" value="1"/>
</dbReference>
<accession>A0A1F5LWW1</accession>
<dbReference type="EMBL" id="LXJU01000001">
    <property type="protein sequence ID" value="OGE57648.1"/>
    <property type="molecule type" value="Genomic_DNA"/>
</dbReference>
<name>A0A1F5LWW1_PENAI</name>
<evidence type="ECO:0000256" key="1">
    <source>
        <dbReference type="ARBA" id="ARBA00004305"/>
    </source>
</evidence>
<evidence type="ECO:0000256" key="4">
    <source>
        <dbReference type="ARBA" id="ARBA00093447"/>
    </source>
</evidence>
<reference evidence="8 9" key="1">
    <citation type="journal article" date="2016" name="Sci. Rep.">
        <title>Penicillium arizonense, a new, genome sequenced fungal species, reveals a high chemical diversity in secreted metabolites.</title>
        <authorList>
            <person name="Grijseels S."/>
            <person name="Nielsen J.C."/>
            <person name="Randelovic M."/>
            <person name="Nielsen J."/>
            <person name="Nielsen K.F."/>
            <person name="Workman M."/>
            <person name="Frisvad J.C."/>
        </authorList>
    </citation>
    <scope>NUCLEOTIDE SEQUENCE [LARGE SCALE GENOMIC DNA]</scope>
    <source>
        <strain evidence="8 9">CBS 141311</strain>
    </source>
</reference>
<dbReference type="InterPro" id="IPR017703">
    <property type="entry name" value="YgfZ/GCV_T_CS"/>
</dbReference>
<sequence length="449" mass="50018">MMRPRPSVCSRCLARSKQFSTTANRSNQSQNASSFPPQTGYSRLTNRGLISITGTDSTTFLQGLITQNMLVSNDPSRNIRRTGAYTAFLNSQGRVLNDAFIYPIPGAESNDAEQGWLVEVDKNQVPVLMKHLKKHKLRAKLKLRALEEGERTVWSTWKNHSEPRWAAYSLESESASPFSPTSQIAACLDSRAPAFGSRIITPGSDGLRTHLPDEAQVAGSEVELDSYTVRRFLHGVAEGQSEIISGSALPLQCNMDMARGIDFRKGCYVGQELTIRTHHRGVTRKRILPVQLYDMNQDVQSLPETLTYDPSVQLTLPTGESDIVKAGTTTRRNRSAGTFLNGIGNIGLALCRLEVMTDVALMGETPARPHEQQFKLTWAPDVEQPNEIGVRAFVPPWLRDFISGAKEEKPAPRNPEAEGERARELVEQLEQEEDEAEEEIEAYAESHRR</sequence>
<dbReference type="SUPFAM" id="SSF103025">
    <property type="entry name" value="Folate-binding domain"/>
    <property type="match status" value="1"/>
</dbReference>
<dbReference type="PANTHER" id="PTHR22602:SF0">
    <property type="entry name" value="TRANSFERASE CAF17, MITOCHONDRIAL-RELATED"/>
    <property type="match status" value="1"/>
</dbReference>
<comment type="similarity">
    <text evidence="4">Belongs to the GcvT family. CAF17/IBA57 subfamily.</text>
</comment>
<evidence type="ECO:0000313" key="8">
    <source>
        <dbReference type="EMBL" id="OGE57648.1"/>
    </source>
</evidence>